<protein>
    <submittedName>
        <fullName evidence="1">Uncharacterized protein</fullName>
    </submittedName>
</protein>
<proteinExistence type="predicted"/>
<dbReference type="EMBL" id="CP045226">
    <property type="protein sequence ID" value="QFS46290.1"/>
    <property type="molecule type" value="Genomic_DNA"/>
</dbReference>
<dbReference type="RefSeq" id="WP_152589375.1">
    <property type="nucleotide sequence ID" value="NZ_CP045226.1"/>
</dbReference>
<dbReference type="Proteomes" id="UP000326678">
    <property type="component" value="Chromosome Gxm1"/>
</dbReference>
<gene>
    <name evidence="1" type="ORF">GXM_03771</name>
</gene>
<name>A0A5P8W0U5_9NOSO</name>
<dbReference type="KEGG" id="nsh:GXM_03771"/>
<reference evidence="1 2" key="1">
    <citation type="submission" date="2019-10" db="EMBL/GenBank/DDBJ databases">
        <title>Genomic and transcriptomic insights into the perfect genentic adaptation of a filamentous nitrogen-fixing cyanobacterium to rice fields.</title>
        <authorList>
            <person name="Chen Z."/>
        </authorList>
    </citation>
    <scope>NUCLEOTIDE SEQUENCE [LARGE SCALE GENOMIC DNA]</scope>
    <source>
        <strain evidence="1">CCNUC1</strain>
    </source>
</reference>
<organism evidence="1 2">
    <name type="scientific">Nostoc sphaeroides CCNUC1</name>
    <dbReference type="NCBI Taxonomy" id="2653204"/>
    <lineage>
        <taxon>Bacteria</taxon>
        <taxon>Bacillati</taxon>
        <taxon>Cyanobacteriota</taxon>
        <taxon>Cyanophyceae</taxon>
        <taxon>Nostocales</taxon>
        <taxon>Nostocaceae</taxon>
        <taxon>Nostoc</taxon>
    </lineage>
</organism>
<keyword evidence="2" id="KW-1185">Reference proteome</keyword>
<sequence>MIVLSESTEQIEPSASASENKLMAEAAQLLGFPVFVKGAVQSIKMQGWKSCVANNLEELVRLTEWLLKLKDRSRGRVIKYCLLLALLYEKLLLADSANI</sequence>
<evidence type="ECO:0000313" key="2">
    <source>
        <dbReference type="Proteomes" id="UP000326678"/>
    </source>
</evidence>
<evidence type="ECO:0000313" key="1">
    <source>
        <dbReference type="EMBL" id="QFS46290.1"/>
    </source>
</evidence>
<accession>A0A5P8W0U5</accession>
<dbReference type="AlphaFoldDB" id="A0A5P8W0U5"/>